<evidence type="ECO:0000313" key="2">
    <source>
        <dbReference type="Proteomes" id="UP000716291"/>
    </source>
</evidence>
<protein>
    <submittedName>
        <fullName evidence="1">Uncharacterized protein</fullName>
    </submittedName>
</protein>
<dbReference type="Proteomes" id="UP000716291">
    <property type="component" value="Unassembled WGS sequence"/>
</dbReference>
<keyword evidence="2" id="KW-1185">Reference proteome</keyword>
<comment type="caution">
    <text evidence="1">The sequence shown here is derived from an EMBL/GenBank/DDBJ whole genome shotgun (WGS) entry which is preliminary data.</text>
</comment>
<dbReference type="AlphaFoldDB" id="A0A9P6WVY8"/>
<evidence type="ECO:0000313" key="1">
    <source>
        <dbReference type="EMBL" id="KAG1294440.1"/>
    </source>
</evidence>
<name>A0A9P6WVY8_RHIOR</name>
<gene>
    <name evidence="1" type="ORF">G6F64_013433</name>
</gene>
<proteinExistence type="predicted"/>
<accession>A0A9P6WVY8</accession>
<organism evidence="1 2">
    <name type="scientific">Rhizopus oryzae</name>
    <name type="common">Mucormycosis agent</name>
    <name type="synonym">Rhizopus arrhizus var. delemar</name>
    <dbReference type="NCBI Taxonomy" id="64495"/>
    <lineage>
        <taxon>Eukaryota</taxon>
        <taxon>Fungi</taxon>
        <taxon>Fungi incertae sedis</taxon>
        <taxon>Mucoromycota</taxon>
        <taxon>Mucoromycotina</taxon>
        <taxon>Mucoromycetes</taxon>
        <taxon>Mucorales</taxon>
        <taxon>Mucorineae</taxon>
        <taxon>Rhizopodaceae</taxon>
        <taxon>Rhizopus</taxon>
    </lineage>
</organism>
<dbReference type="EMBL" id="JAANQT010005490">
    <property type="protein sequence ID" value="KAG1294440.1"/>
    <property type="molecule type" value="Genomic_DNA"/>
</dbReference>
<sequence>MNANLSKETNKQAWWRPYAPKKEDFSDPDEYYKNMLQDYFHTYYQQEGYEDLVIALEQWLQCCQDDFKEFDCLVLEVDEGMEPTTYNSAIHFAKAIQKRVKEQAQIMDWPTPTSFEEILQPTIAHTNTLHNPLPYYPCSDQSIKEWNDLLLEDWQKGNMEAANITKEYILETYSEYKKAQQDLKRAHKKKQKAVEELATQVNRWSHFVFQRPNATQASKDESTPS</sequence>
<reference evidence="1" key="1">
    <citation type="journal article" date="2020" name="Microb. Genom.">
        <title>Genetic diversity of clinical and environmental Mucorales isolates obtained from an investigation of mucormycosis cases among solid organ transplant recipients.</title>
        <authorList>
            <person name="Nguyen M.H."/>
            <person name="Kaul D."/>
            <person name="Muto C."/>
            <person name="Cheng S.J."/>
            <person name="Richter R.A."/>
            <person name="Bruno V.M."/>
            <person name="Liu G."/>
            <person name="Beyhan S."/>
            <person name="Sundermann A.J."/>
            <person name="Mounaud S."/>
            <person name="Pasculle A.W."/>
            <person name="Nierman W.C."/>
            <person name="Driscoll E."/>
            <person name="Cumbie R."/>
            <person name="Clancy C.J."/>
            <person name="Dupont C.L."/>
        </authorList>
    </citation>
    <scope>NUCLEOTIDE SEQUENCE</scope>
    <source>
        <strain evidence="1">GL11</strain>
    </source>
</reference>